<evidence type="ECO:0000256" key="4">
    <source>
        <dbReference type="PROSITE-ProRule" id="PRU00473"/>
    </source>
</evidence>
<organism evidence="6 7">
    <name type="scientific">Caballeronia cordobensis</name>
    <name type="common">Burkholderia cordobensis</name>
    <dbReference type="NCBI Taxonomy" id="1353886"/>
    <lineage>
        <taxon>Bacteria</taxon>
        <taxon>Pseudomonadati</taxon>
        <taxon>Pseudomonadota</taxon>
        <taxon>Betaproteobacteria</taxon>
        <taxon>Burkholderiales</taxon>
        <taxon>Burkholderiaceae</taxon>
        <taxon>Caballeronia</taxon>
    </lineage>
</organism>
<name>A0A158ITP9_CABCO</name>
<dbReference type="Gene3D" id="3.30.1330.60">
    <property type="entry name" value="OmpA-like domain"/>
    <property type="match status" value="1"/>
</dbReference>
<evidence type="ECO:0000256" key="2">
    <source>
        <dbReference type="ARBA" id="ARBA00023136"/>
    </source>
</evidence>
<keyword evidence="7" id="KW-1185">Reference proteome</keyword>
<dbReference type="CDD" id="cd07185">
    <property type="entry name" value="OmpA_C-like"/>
    <property type="match status" value="1"/>
</dbReference>
<evidence type="ECO:0000259" key="5">
    <source>
        <dbReference type="PROSITE" id="PS51123"/>
    </source>
</evidence>
<dbReference type="EMBL" id="FCNY02000016">
    <property type="protein sequence ID" value="SAL59470.1"/>
    <property type="molecule type" value="Genomic_DNA"/>
</dbReference>
<dbReference type="RefSeq" id="WP_235024358.1">
    <property type="nucleotide sequence ID" value="NZ_FCNY02000016.1"/>
</dbReference>
<comment type="subcellular location">
    <subcellularLocation>
        <location evidence="1">Cell outer membrane</location>
    </subcellularLocation>
</comment>
<proteinExistence type="predicted"/>
<dbReference type="PRINTS" id="PR01021">
    <property type="entry name" value="OMPADOMAIN"/>
</dbReference>
<dbReference type="PROSITE" id="PS51123">
    <property type="entry name" value="OMPA_2"/>
    <property type="match status" value="1"/>
</dbReference>
<evidence type="ECO:0000313" key="7">
    <source>
        <dbReference type="Proteomes" id="UP000054740"/>
    </source>
</evidence>
<evidence type="ECO:0000256" key="1">
    <source>
        <dbReference type="ARBA" id="ARBA00004442"/>
    </source>
</evidence>
<keyword evidence="2 4" id="KW-0472">Membrane</keyword>
<dbReference type="PANTHER" id="PTHR30329:SF21">
    <property type="entry name" value="LIPOPROTEIN YIAD-RELATED"/>
    <property type="match status" value="1"/>
</dbReference>
<gene>
    <name evidence="6" type="ORF">AWB70_05343</name>
</gene>
<evidence type="ECO:0000313" key="6">
    <source>
        <dbReference type="EMBL" id="SAL59470.1"/>
    </source>
</evidence>
<dbReference type="GO" id="GO:0009279">
    <property type="term" value="C:cell outer membrane"/>
    <property type="evidence" value="ECO:0007669"/>
    <property type="project" value="UniProtKB-SubCell"/>
</dbReference>
<dbReference type="SUPFAM" id="SSF103088">
    <property type="entry name" value="OmpA-like"/>
    <property type="match status" value="1"/>
</dbReference>
<dbReference type="InterPro" id="IPR006664">
    <property type="entry name" value="OMP_bac"/>
</dbReference>
<reference evidence="7" key="1">
    <citation type="submission" date="2016-01" db="EMBL/GenBank/DDBJ databases">
        <authorList>
            <person name="Peeters C."/>
        </authorList>
    </citation>
    <scope>NUCLEOTIDE SEQUENCE [LARGE SCALE GENOMIC DNA]</scope>
</reference>
<sequence length="310" mass="33840">MTTHDLDCHSARLPMHETKTDVRGPVGLPETEVDHALRGIDPLRHLPSELHEQALGFLEWLAAVDRAEPTRCPYCGSIKIGDRGPGKGIAQRITYRCWTCKQCFNRLTGTAFKGKRQCGIASALSEPRLIDLSTQQKKSMKNIISLTACALSITLLSACASAPDRDKETALNQQVGIEVTQTKQGVQVRLPDRVLFDFDKSALRADSGPALNRAVVLLKRSKKSVIVEGHTDNTGTHEYNQSLSEARAQTVASALEQRGIVDSRIATKGFAYDKPAASNDTPEGQAKNRRTEIVVIGESLDAIMGKPSKQ</sequence>
<accession>A0A158ITP9</accession>
<dbReference type="AlphaFoldDB" id="A0A158ITP9"/>
<protein>
    <submittedName>
        <fullName evidence="6">OmpA family protein</fullName>
    </submittedName>
</protein>
<keyword evidence="3" id="KW-0998">Cell outer membrane</keyword>
<dbReference type="InterPro" id="IPR006665">
    <property type="entry name" value="OmpA-like"/>
</dbReference>
<dbReference type="Pfam" id="PF00691">
    <property type="entry name" value="OmpA"/>
    <property type="match status" value="1"/>
</dbReference>
<dbReference type="Proteomes" id="UP000054740">
    <property type="component" value="Unassembled WGS sequence"/>
</dbReference>
<dbReference type="PANTHER" id="PTHR30329">
    <property type="entry name" value="STATOR ELEMENT OF FLAGELLAR MOTOR COMPLEX"/>
    <property type="match status" value="1"/>
</dbReference>
<feature type="domain" description="OmpA-like" evidence="5">
    <location>
        <begin position="183"/>
        <end position="299"/>
    </location>
</feature>
<evidence type="ECO:0000256" key="3">
    <source>
        <dbReference type="ARBA" id="ARBA00023237"/>
    </source>
</evidence>
<dbReference type="PRINTS" id="PR01023">
    <property type="entry name" value="NAFLGMOTY"/>
</dbReference>
<dbReference type="InterPro" id="IPR036737">
    <property type="entry name" value="OmpA-like_sf"/>
</dbReference>
<dbReference type="InterPro" id="IPR050330">
    <property type="entry name" value="Bact_OuterMem_StrucFunc"/>
</dbReference>